<keyword evidence="2" id="KW-0813">Transport</keyword>
<comment type="subcellular location">
    <subcellularLocation>
        <location evidence="1">Endomembrane system</location>
    </subcellularLocation>
</comment>
<dbReference type="Gene3D" id="3.40.190.10">
    <property type="entry name" value="Periplasmic binding protein-like II"/>
    <property type="match status" value="2"/>
</dbReference>
<dbReference type="PANTHER" id="PTHR30024">
    <property type="entry name" value="ALIPHATIC SULFONATES-BINDING PROTEIN-RELATED"/>
    <property type="match status" value="1"/>
</dbReference>
<proteinExistence type="predicted"/>
<dbReference type="RefSeq" id="WP_259056140.1">
    <property type="nucleotide sequence ID" value="NZ_JANUCT010000015.1"/>
</dbReference>
<dbReference type="Proteomes" id="UP001204445">
    <property type="component" value="Unassembled WGS sequence"/>
</dbReference>
<dbReference type="InterPro" id="IPR044527">
    <property type="entry name" value="NrtA/CpmA_ABC-bd_dom"/>
</dbReference>
<accession>A0AAE3L1H5</accession>
<sequence>MQPETRDLTLGFIPLIDAAPLAVAREQGFFETEGLNVRLSREASWANIRDKLCVGSLHGAHMLAPMSLAISLGLNGIRTPLVSSFSLSLNGNAITISNSLREQLKNLNPEALASAHQSVISLKQIIDSRRREGQAPLTFAMVYPYSCHNYLLRYWLAAGGINPDEDVNLVVIPPPQMVSQLAAGRIDGLCVGEPWNQVAAARGYGTILLKGYQIWQNAPEKVLALRADWAQEHPHTHQALLRALLAASRWLADDRHRDETVAMLSQPQYLDLPPEPIAAGLKTGGHVFYRYCANFPWRSQAIWLLSQMIRWGQIGQTLDPEALAASVYRSDWYREACAAADIPCPSVDHKPEGVHVSEWQLESLTLGPDRFLDGREFDPAKMLDYVADADIASIHPALENTRQQ</sequence>
<dbReference type="CDD" id="cd13553">
    <property type="entry name" value="PBP2_NrtA_CpmA_like"/>
    <property type="match status" value="1"/>
</dbReference>
<evidence type="ECO:0000256" key="5">
    <source>
        <dbReference type="ARBA" id="ARBA00023136"/>
    </source>
</evidence>
<keyword evidence="3" id="KW-1003">Cell membrane</keyword>
<dbReference type="SUPFAM" id="SSF53850">
    <property type="entry name" value="Periplasmic binding protein-like II"/>
    <property type="match status" value="1"/>
</dbReference>
<comment type="caution">
    <text evidence="6">The sequence shown here is derived from an EMBL/GenBank/DDBJ whole genome shotgun (WGS) entry which is preliminary data.</text>
</comment>
<evidence type="ECO:0000313" key="6">
    <source>
        <dbReference type="EMBL" id="MCS3904044.1"/>
    </source>
</evidence>
<organism evidence="6 7">
    <name type="scientific">Methylohalomonas lacus</name>
    <dbReference type="NCBI Taxonomy" id="398773"/>
    <lineage>
        <taxon>Bacteria</taxon>
        <taxon>Pseudomonadati</taxon>
        <taxon>Pseudomonadota</taxon>
        <taxon>Gammaproteobacteria</taxon>
        <taxon>Methylohalomonadales</taxon>
        <taxon>Methylohalomonadaceae</taxon>
        <taxon>Methylohalomonas</taxon>
    </lineage>
</organism>
<name>A0AAE3L1H5_9GAMM</name>
<evidence type="ECO:0000256" key="1">
    <source>
        <dbReference type="ARBA" id="ARBA00004308"/>
    </source>
</evidence>
<reference evidence="6" key="1">
    <citation type="submission" date="2022-08" db="EMBL/GenBank/DDBJ databases">
        <title>Genomic Encyclopedia of Type Strains, Phase III (KMG-III): the genomes of soil and plant-associated and newly described type strains.</title>
        <authorList>
            <person name="Whitman W."/>
        </authorList>
    </citation>
    <scope>NUCLEOTIDE SEQUENCE</scope>
    <source>
        <strain evidence="6">HMT 1</strain>
    </source>
</reference>
<dbReference type="AlphaFoldDB" id="A0AAE3L1H5"/>
<keyword evidence="4" id="KW-0997">Cell inner membrane</keyword>
<evidence type="ECO:0000256" key="3">
    <source>
        <dbReference type="ARBA" id="ARBA00022475"/>
    </source>
</evidence>
<dbReference type="PANTHER" id="PTHR30024:SF43">
    <property type="entry name" value="BLL4572 PROTEIN"/>
    <property type="match status" value="1"/>
</dbReference>
<protein>
    <submittedName>
        <fullName evidence="6">Nitrate/nitrite transport system substrate-binding protein</fullName>
    </submittedName>
</protein>
<evidence type="ECO:0000256" key="4">
    <source>
        <dbReference type="ARBA" id="ARBA00022519"/>
    </source>
</evidence>
<evidence type="ECO:0000313" key="7">
    <source>
        <dbReference type="Proteomes" id="UP001204445"/>
    </source>
</evidence>
<keyword evidence="5" id="KW-0472">Membrane</keyword>
<gene>
    <name evidence="6" type="ORF">J2T55_002077</name>
</gene>
<keyword evidence="7" id="KW-1185">Reference proteome</keyword>
<evidence type="ECO:0000256" key="2">
    <source>
        <dbReference type="ARBA" id="ARBA00022448"/>
    </source>
</evidence>
<dbReference type="GO" id="GO:0012505">
    <property type="term" value="C:endomembrane system"/>
    <property type="evidence" value="ECO:0007669"/>
    <property type="project" value="UniProtKB-SubCell"/>
</dbReference>
<dbReference type="EMBL" id="JANUCT010000015">
    <property type="protein sequence ID" value="MCS3904044.1"/>
    <property type="molecule type" value="Genomic_DNA"/>
</dbReference>
<dbReference type="Pfam" id="PF13379">
    <property type="entry name" value="NMT1_2"/>
    <property type="match status" value="1"/>
</dbReference>